<feature type="region of interest" description="Disordered" evidence="4">
    <location>
        <begin position="976"/>
        <end position="1014"/>
    </location>
</feature>
<evidence type="ECO:0000259" key="6">
    <source>
        <dbReference type="PROSITE" id="PS51194"/>
    </source>
</evidence>
<dbReference type="FunFam" id="3.40.50.10810:FF:000053">
    <property type="entry name" value="SNF2 family helicase/ATPase, putative"/>
    <property type="match status" value="1"/>
</dbReference>
<organism evidence="8">
    <name type="scientific">Leptosphaeria maculans (strain JN3 / isolate v23.1.3 / race Av1-4-5-6-7-8)</name>
    <name type="common">Blackleg fungus</name>
    <name type="synonym">Phoma lingam</name>
    <dbReference type="NCBI Taxonomy" id="985895"/>
    <lineage>
        <taxon>Eukaryota</taxon>
        <taxon>Fungi</taxon>
        <taxon>Dikarya</taxon>
        <taxon>Ascomycota</taxon>
        <taxon>Pezizomycotina</taxon>
        <taxon>Dothideomycetes</taxon>
        <taxon>Pleosporomycetidae</taxon>
        <taxon>Pleosporales</taxon>
        <taxon>Pleosporineae</taxon>
        <taxon>Leptosphaeriaceae</taxon>
        <taxon>Plenodomus</taxon>
        <taxon>Plenodomus lingam/Leptosphaeria maculans species complex</taxon>
    </lineage>
</organism>
<feature type="compositionally biased region" description="Acidic residues" evidence="4">
    <location>
        <begin position="1086"/>
        <end position="1098"/>
    </location>
</feature>
<gene>
    <name evidence="7" type="ORF">LEMA_P071180.1</name>
</gene>
<feature type="compositionally biased region" description="Low complexity" evidence="4">
    <location>
        <begin position="989"/>
        <end position="999"/>
    </location>
</feature>
<evidence type="ECO:0000313" key="8">
    <source>
        <dbReference type="Proteomes" id="UP000002668"/>
    </source>
</evidence>
<feature type="compositionally biased region" description="Polar residues" evidence="4">
    <location>
        <begin position="499"/>
        <end position="516"/>
    </location>
</feature>
<evidence type="ECO:0000256" key="1">
    <source>
        <dbReference type="ARBA" id="ARBA00022741"/>
    </source>
</evidence>
<feature type="compositionally biased region" description="Acidic residues" evidence="4">
    <location>
        <begin position="1204"/>
        <end position="1232"/>
    </location>
</feature>
<dbReference type="InParanoid" id="E4ZK15"/>
<dbReference type="InterPro" id="IPR000330">
    <property type="entry name" value="SNF2_N"/>
</dbReference>
<accession>E4ZK15</accession>
<feature type="compositionally biased region" description="Polar residues" evidence="4">
    <location>
        <begin position="407"/>
        <end position="420"/>
    </location>
</feature>
<evidence type="ECO:0000259" key="5">
    <source>
        <dbReference type="PROSITE" id="PS51192"/>
    </source>
</evidence>
<feature type="compositionally biased region" description="Basic and acidic residues" evidence="4">
    <location>
        <begin position="337"/>
        <end position="352"/>
    </location>
</feature>
<dbReference type="PROSITE" id="PS51192">
    <property type="entry name" value="HELICASE_ATP_BIND_1"/>
    <property type="match status" value="1"/>
</dbReference>
<feature type="domain" description="Helicase ATP-binding" evidence="5">
    <location>
        <begin position="659"/>
        <end position="847"/>
    </location>
</feature>
<dbReference type="Gene3D" id="3.40.50.300">
    <property type="entry name" value="P-loop containing nucleotide triphosphate hydrolases"/>
    <property type="match status" value="1"/>
</dbReference>
<dbReference type="InterPro" id="IPR014001">
    <property type="entry name" value="Helicase_ATP-bd"/>
</dbReference>
<dbReference type="VEuPathDB" id="FungiDB:LEMA_P071180.1"/>
<dbReference type="InterPro" id="IPR001650">
    <property type="entry name" value="Helicase_C-like"/>
</dbReference>
<feature type="region of interest" description="Disordered" evidence="4">
    <location>
        <begin position="1439"/>
        <end position="1473"/>
    </location>
</feature>
<dbReference type="InterPro" id="IPR038718">
    <property type="entry name" value="SNF2-like_sf"/>
</dbReference>
<sequence>MYCVSTIHSVKHRQIARTDLVYKCAALTIIAGDSGSADCGLPGMSRFKRFKQAKLVANGFTFYGQEAGLTKNGFFLREGLIFWKHQAYYQCPIHHFREDYAWTPELEIILENDLTKPDGYIQHLDKLSYHSDALNAIRSVLDAGAENGLLHLWDIPHISTEEHIFGWGLSWIINGLRRFLGSYENTPSGHCRRRRRHMGEVTVDKAWFKRNRKKNEIGYEVQVQVTGTGSGMSMNERSRKHRAPFIPINTFSIAQRPNFKPVTPATRHHATDDVFSEGDSSFNGTTHVSYLGDSSSFFEESETASPALVVSTITTRAPPSRGRENNKPAKTQYNNMVREREAPASQPLRKDASALPAKPLQELRQPAPQFGETSPLRNPLKEDRKDEFSNLFNNPKPGKLRPEHQQSVRLPSQYSGSSKPPTVPANPLDTLNRPFQVPKTQAGPRPSTASSTGSDIVEIPASHFLSRPAAQVAPVPVPKPYNAPPQTTYAPPRPMYSSMDHSNGFQPVNKGTHNPLQQSRKTVLLDDEDNFDPDAALRAEGDRFGAPDPYAYVDQGEASENIKALLEGAFDEDSEKIPRTRGRKKKKQQEAKAAGNSLADRLAALEVKDQEDKSETKAEEEEDDEEEDDGTVDGLKVKLLPHQVDGVAWMIEKETGNHNKRAKLPKGGILADDMGLGKTVQAIALILSNPRPEKGVEPENKKNKILDSTGKGTLVVAPLALIKQWEAEINSKVAKSHELKVLVHHGPNRTKSADKLKQYDIVITTYQVLASEHASCGDGPDGLKKGCFAVHWYRTMLDEAHTIKNRNAKMTKACYEIRSHYRWCLTGTPMQNNLDELQSLIKFLRIQPYCEMSSWKDSISGPMKNGRGNLAMRRLQIFLKAFMKRRTKDVLKKDGALNFGGKAKNGEDSKGGFQIVGRNVETIIGEFTAKERAFYDRLSDRAQSRLDEMMGGEKQDYIGALVLLLRLRQACNHPNLTKSNVKADKDAMTTGTKPKTPTGLQNPRKGANDNDPDDLADLLGAMSVATKRCDICQIPLNSSNASSGAVRCEECEGDLHASVKKSKKDKKKQRKHKHKREKSSTHDKADDDDDDDDGDGDEEVKPKTAKSARQRPVIADSDDEEGAEWLVSDDQQVEDLGKAGGTDDENAEGGGDTLASVDSQDSASEDESKSNLDSFIVHDTDSEDEDPVVRHKQAKKPTKAVNLDSDDSETSQTDDSDSDSDSEADSEGDAETDSSQPEYDASDLVPSTKIRQLLSILEKETPEHKVIVFSQFTSMLDLIEPFLKRADYNFTRYDGSMRNDLREASLAKLRNDKRTRVLLCSLKCGSLGLNLTAASRVVIMEPFWNPFVEEQAIDRVHRLNQTVDVTVYRLLINNSVEERIQELQEAKRKLANAAIEGGKAMGKLSMKDIMALFRRDAEFDHRHVDDANEGNLFGKTRVLEGGGGGEGEKTDRVKRKAGSLGFRRDENSVYGRR</sequence>
<dbReference type="CDD" id="cd18793">
    <property type="entry name" value="SF2_C_SNF"/>
    <property type="match status" value="1"/>
</dbReference>
<dbReference type="PANTHER" id="PTHR45626">
    <property type="entry name" value="TRANSCRIPTION TERMINATION FACTOR 2-RELATED"/>
    <property type="match status" value="1"/>
</dbReference>
<dbReference type="PROSITE" id="PS51194">
    <property type="entry name" value="HELICASE_CTER"/>
    <property type="match status" value="1"/>
</dbReference>
<dbReference type="SMART" id="SM00487">
    <property type="entry name" value="DEXDc"/>
    <property type="match status" value="1"/>
</dbReference>
<feature type="compositionally biased region" description="Basic and acidic residues" evidence="4">
    <location>
        <begin position="1166"/>
        <end position="1180"/>
    </location>
</feature>
<feature type="region of interest" description="Disordered" evidence="4">
    <location>
        <begin position="1055"/>
        <end position="1244"/>
    </location>
</feature>
<feature type="compositionally biased region" description="Basic residues" evidence="4">
    <location>
        <begin position="1058"/>
        <end position="1077"/>
    </location>
</feature>
<dbReference type="InterPro" id="IPR027417">
    <property type="entry name" value="P-loop_NTPase"/>
</dbReference>
<dbReference type="GO" id="GO:0008094">
    <property type="term" value="F:ATP-dependent activity, acting on DNA"/>
    <property type="evidence" value="ECO:0007669"/>
    <property type="project" value="TreeGrafter"/>
</dbReference>
<feature type="region of interest" description="Disordered" evidence="4">
    <location>
        <begin position="314"/>
        <end position="454"/>
    </location>
</feature>
<dbReference type="STRING" id="985895.E4ZK15"/>
<proteinExistence type="predicted"/>
<keyword evidence="1" id="KW-0547">Nucleotide-binding</keyword>
<evidence type="ECO:0008006" key="9">
    <source>
        <dbReference type="Google" id="ProtNLM"/>
    </source>
</evidence>
<feature type="region of interest" description="Disordered" evidence="4">
    <location>
        <begin position="474"/>
        <end position="516"/>
    </location>
</feature>
<dbReference type="Gene3D" id="3.40.50.10810">
    <property type="entry name" value="Tandem AAA-ATPase domain"/>
    <property type="match status" value="1"/>
</dbReference>
<dbReference type="Pfam" id="PF00271">
    <property type="entry name" value="Helicase_C"/>
    <property type="match status" value="1"/>
</dbReference>
<dbReference type="GeneID" id="13287987"/>
<dbReference type="CDD" id="cd18008">
    <property type="entry name" value="DEXDc_SHPRH-like"/>
    <property type="match status" value="1"/>
</dbReference>
<dbReference type="PANTHER" id="PTHR45626:SF14">
    <property type="entry name" value="ATP-DEPENDENT DNA HELICASE (EUROFUNG)"/>
    <property type="match status" value="1"/>
</dbReference>
<keyword evidence="3" id="KW-0067">ATP-binding</keyword>
<keyword evidence="8" id="KW-1185">Reference proteome</keyword>
<name>E4ZK15_LEPMJ</name>
<dbReference type="GO" id="GO:0016787">
    <property type="term" value="F:hydrolase activity"/>
    <property type="evidence" value="ECO:0007669"/>
    <property type="project" value="UniProtKB-KW"/>
</dbReference>
<dbReference type="EMBL" id="FP929072">
    <property type="protein sequence ID" value="CBX91610.1"/>
    <property type="molecule type" value="Genomic_DNA"/>
</dbReference>
<evidence type="ECO:0000313" key="7">
    <source>
        <dbReference type="EMBL" id="CBX91610.1"/>
    </source>
</evidence>
<dbReference type="eggNOG" id="KOG1001">
    <property type="taxonomic scope" value="Eukaryota"/>
</dbReference>
<feature type="compositionally biased region" description="Basic and acidic residues" evidence="4">
    <location>
        <begin position="606"/>
        <end position="617"/>
    </location>
</feature>
<evidence type="ECO:0000256" key="3">
    <source>
        <dbReference type="ARBA" id="ARBA00022840"/>
    </source>
</evidence>
<keyword evidence="2" id="KW-0378">Hydrolase</keyword>
<dbReference type="GO" id="GO:0005634">
    <property type="term" value="C:nucleus"/>
    <property type="evidence" value="ECO:0007669"/>
    <property type="project" value="TreeGrafter"/>
</dbReference>
<dbReference type="SMART" id="SM00490">
    <property type="entry name" value="HELICc"/>
    <property type="match status" value="1"/>
</dbReference>
<dbReference type="SUPFAM" id="SSF52540">
    <property type="entry name" value="P-loop containing nucleoside triphosphate hydrolases"/>
    <property type="match status" value="2"/>
</dbReference>
<evidence type="ECO:0000256" key="2">
    <source>
        <dbReference type="ARBA" id="ARBA00022801"/>
    </source>
</evidence>
<dbReference type="InterPro" id="IPR049730">
    <property type="entry name" value="SNF2/RAD54-like_C"/>
</dbReference>
<dbReference type="Pfam" id="PF00176">
    <property type="entry name" value="SNF2-rel_dom"/>
    <property type="match status" value="1"/>
</dbReference>
<feature type="region of interest" description="Disordered" evidence="4">
    <location>
        <begin position="567"/>
        <end position="634"/>
    </location>
</feature>
<dbReference type="HOGENOM" id="CLU_000315_2_8_1"/>
<evidence type="ECO:0000256" key="4">
    <source>
        <dbReference type="SAM" id="MobiDB-lite"/>
    </source>
</evidence>
<reference evidence="8" key="1">
    <citation type="journal article" date="2011" name="Nat. Commun.">
        <title>Effector diversification within compartments of the Leptosphaeria maculans genome affected by Repeat-Induced Point mutations.</title>
        <authorList>
            <person name="Rouxel T."/>
            <person name="Grandaubert J."/>
            <person name="Hane J.K."/>
            <person name="Hoede C."/>
            <person name="van de Wouw A.P."/>
            <person name="Couloux A."/>
            <person name="Dominguez V."/>
            <person name="Anthouard V."/>
            <person name="Bally P."/>
            <person name="Bourras S."/>
            <person name="Cozijnsen A.J."/>
            <person name="Ciuffetti L.M."/>
            <person name="Degrave A."/>
            <person name="Dilmaghani A."/>
            <person name="Duret L."/>
            <person name="Fudal I."/>
            <person name="Goodwin S.B."/>
            <person name="Gout L."/>
            <person name="Glaser N."/>
            <person name="Linglin J."/>
            <person name="Kema G.H.J."/>
            <person name="Lapalu N."/>
            <person name="Lawrence C.B."/>
            <person name="May K."/>
            <person name="Meyer M."/>
            <person name="Ollivier B."/>
            <person name="Poulain J."/>
            <person name="Schoch C.L."/>
            <person name="Simon A."/>
            <person name="Spatafora J.W."/>
            <person name="Stachowiak A."/>
            <person name="Turgeon B.G."/>
            <person name="Tyler B.M."/>
            <person name="Vincent D."/>
            <person name="Weissenbach J."/>
            <person name="Amselem J."/>
            <person name="Quesneville H."/>
            <person name="Oliver R.P."/>
            <person name="Wincker P."/>
            <person name="Balesdent M.-H."/>
            <person name="Howlett B.J."/>
        </authorList>
    </citation>
    <scope>NUCLEOTIDE SEQUENCE [LARGE SCALE GENOMIC DNA]</scope>
    <source>
        <strain evidence="8">JN3 / isolate v23.1.3 / race Av1-4-5-6-7-8</strain>
    </source>
</reference>
<protein>
    <recommendedName>
        <fullName evidence="9">SNF2 family helicase/ATPase</fullName>
    </recommendedName>
</protein>
<dbReference type="GO" id="GO:0005524">
    <property type="term" value="F:ATP binding"/>
    <property type="evidence" value="ECO:0007669"/>
    <property type="project" value="UniProtKB-KW"/>
</dbReference>
<dbReference type="Proteomes" id="UP000002668">
    <property type="component" value="Genome"/>
</dbReference>
<feature type="domain" description="Helicase C-terminal" evidence="6">
    <location>
        <begin position="1249"/>
        <end position="1410"/>
    </location>
</feature>
<dbReference type="OrthoDB" id="423559at2759"/>
<dbReference type="InterPro" id="IPR050628">
    <property type="entry name" value="SNF2_RAD54_helicase_TF"/>
</dbReference>
<feature type="compositionally biased region" description="Acidic residues" evidence="4">
    <location>
        <begin position="618"/>
        <end position="631"/>
    </location>
</feature>
<dbReference type="GO" id="GO:0006281">
    <property type="term" value="P:DNA repair"/>
    <property type="evidence" value="ECO:0007669"/>
    <property type="project" value="TreeGrafter"/>
</dbReference>
<feature type="compositionally biased region" description="Basic and acidic residues" evidence="4">
    <location>
        <begin position="379"/>
        <end position="388"/>
    </location>
</feature>